<reference evidence="3" key="1">
    <citation type="journal article" date="2019" name="Int. J. Syst. Evol. Microbiol.">
        <title>The Global Catalogue of Microorganisms (GCM) 10K type strain sequencing project: providing services to taxonomists for standard genome sequencing and annotation.</title>
        <authorList>
            <consortium name="The Broad Institute Genomics Platform"/>
            <consortium name="The Broad Institute Genome Sequencing Center for Infectious Disease"/>
            <person name="Wu L."/>
            <person name="Ma J."/>
        </authorList>
    </citation>
    <scope>NUCLEOTIDE SEQUENCE [LARGE SCALE GENOMIC DNA]</scope>
    <source>
        <strain evidence="3">JCM 9088</strain>
    </source>
</reference>
<dbReference type="Pfam" id="PF13460">
    <property type="entry name" value="NAD_binding_10"/>
    <property type="match status" value="1"/>
</dbReference>
<evidence type="ECO:0000259" key="1">
    <source>
        <dbReference type="Pfam" id="PF13460"/>
    </source>
</evidence>
<comment type="caution">
    <text evidence="2">The sequence shown here is derived from an EMBL/GenBank/DDBJ whole genome shotgun (WGS) entry which is preliminary data.</text>
</comment>
<dbReference type="PANTHER" id="PTHR47129">
    <property type="entry name" value="QUINONE OXIDOREDUCTASE 2"/>
    <property type="match status" value="1"/>
</dbReference>
<keyword evidence="3" id="KW-1185">Reference proteome</keyword>
<dbReference type="InterPro" id="IPR052718">
    <property type="entry name" value="NmrA-type_oxidoreductase"/>
</dbReference>
<dbReference type="EMBL" id="BAAAUD010000034">
    <property type="protein sequence ID" value="GAA2944769.1"/>
    <property type="molecule type" value="Genomic_DNA"/>
</dbReference>
<dbReference type="Proteomes" id="UP001500403">
    <property type="component" value="Unassembled WGS sequence"/>
</dbReference>
<organism evidence="2 3">
    <name type="scientific">Streptomyces enissocaesilis</name>
    <dbReference type="NCBI Taxonomy" id="332589"/>
    <lineage>
        <taxon>Bacteria</taxon>
        <taxon>Bacillati</taxon>
        <taxon>Actinomycetota</taxon>
        <taxon>Actinomycetes</taxon>
        <taxon>Kitasatosporales</taxon>
        <taxon>Streptomycetaceae</taxon>
        <taxon>Streptomyces</taxon>
        <taxon>Streptomyces rochei group</taxon>
    </lineage>
</organism>
<feature type="domain" description="NAD(P)-binding" evidence="1">
    <location>
        <begin position="7"/>
        <end position="185"/>
    </location>
</feature>
<sequence length="286" mass="29971">MSIVVTGATGQLGQLVVEGLLEKVPADQIAAVVRNEEKAAPLAARGVQVRIADYDQPDTLTTAFHPGDKVLLISGSELGKRVPQHQAVVDAARAAGVALLAYTSILGGPKADFTLGRDHQATEEIIQDSGLPHVLLRNGFYSDDYLNGLADTLKRGRIDGNAGSGKVASATRADFAAAAVTVLTEDGHQGRTYELSGDTAWTFTDLAAEISRRSATEVTYNNLAPAERRTALLQAGLPEAIADLLVDIDDAIARGLLADASGDLSRLIGRPTTPITETIANALKAL</sequence>
<accession>A0ABP6JVE8</accession>
<dbReference type="CDD" id="cd05269">
    <property type="entry name" value="TMR_SDR_a"/>
    <property type="match status" value="1"/>
</dbReference>
<gene>
    <name evidence="2" type="ORF">GCM10010446_32580</name>
</gene>
<dbReference type="Gene3D" id="3.40.50.720">
    <property type="entry name" value="NAD(P)-binding Rossmann-like Domain"/>
    <property type="match status" value="1"/>
</dbReference>
<dbReference type="PANTHER" id="PTHR47129:SF1">
    <property type="entry name" value="NMRA-LIKE DOMAIN-CONTAINING PROTEIN"/>
    <property type="match status" value="1"/>
</dbReference>
<dbReference type="Gene3D" id="3.90.25.10">
    <property type="entry name" value="UDP-galactose 4-epimerase, domain 1"/>
    <property type="match status" value="1"/>
</dbReference>
<protein>
    <submittedName>
        <fullName evidence="2">SDR family oxidoreductase</fullName>
    </submittedName>
</protein>
<name>A0ABP6JVE8_9ACTN</name>
<dbReference type="SUPFAM" id="SSF51735">
    <property type="entry name" value="NAD(P)-binding Rossmann-fold domains"/>
    <property type="match status" value="1"/>
</dbReference>
<evidence type="ECO:0000313" key="2">
    <source>
        <dbReference type="EMBL" id="GAA2944769.1"/>
    </source>
</evidence>
<dbReference type="InterPro" id="IPR016040">
    <property type="entry name" value="NAD(P)-bd_dom"/>
</dbReference>
<proteinExistence type="predicted"/>
<dbReference type="InterPro" id="IPR036291">
    <property type="entry name" value="NAD(P)-bd_dom_sf"/>
</dbReference>
<evidence type="ECO:0000313" key="3">
    <source>
        <dbReference type="Proteomes" id="UP001500403"/>
    </source>
</evidence>
<dbReference type="RefSeq" id="WP_344495680.1">
    <property type="nucleotide sequence ID" value="NZ_BAAAUD010000034.1"/>
</dbReference>